<comment type="function">
    <text evidence="5">Required for the activity of the bacterial periplasmic transport system of putrescine.</text>
</comment>
<dbReference type="AlphaFoldDB" id="A0A858R6U7"/>
<dbReference type="GO" id="GO:0042597">
    <property type="term" value="C:periplasmic space"/>
    <property type="evidence" value="ECO:0007669"/>
    <property type="project" value="UniProtKB-SubCell"/>
</dbReference>
<dbReference type="PANTHER" id="PTHR30222:SF12">
    <property type="entry name" value="NORSPERMIDINE SENSOR"/>
    <property type="match status" value="1"/>
</dbReference>
<accession>A0A858R6U7</accession>
<dbReference type="InterPro" id="IPR001188">
    <property type="entry name" value="Sperm_putr-bd"/>
</dbReference>
<sequence length="366" mass="40062">MKLKTVLAAMAGTVAAIALSQAAVAQEKKVNVYNWADYIGETTLEEFTKSTGIKVQYDVFTDLETLESKLLVGNSGYDVIVPTAEPTLRKLIQAKAVQKLDKSKIPNLKNLDPALMKLVETTDPGNDYAVIYQWGTIGIGYNVEKIKQVAPDVDITSWSAIFDPKNAQKLAKCGIVVLRSQTDVLPTVFNYLGLDPNSEKAEDLKKVEATFLAVRPHIKTFVPSVIDPLATGDACVALGYSGDVFQAAARAEEAKNGNTIEYSIPKEGAQLWFDVMAIPAGAPNKDNAHAYINAMLEPKTMAGISDFVSYANAVPASWPLMNPDVAKNEKVFPPKEQMAKMFTVKQVSQRADRDRTRTWTRIETGK</sequence>
<dbReference type="GO" id="GO:0019808">
    <property type="term" value="F:polyamine binding"/>
    <property type="evidence" value="ECO:0007669"/>
    <property type="project" value="InterPro"/>
</dbReference>
<keyword evidence="3 6" id="KW-0732">Signal</keyword>
<evidence type="ECO:0000256" key="6">
    <source>
        <dbReference type="SAM" id="SignalP"/>
    </source>
</evidence>
<dbReference type="KEGG" id="acru:HHL28_08245"/>
<dbReference type="PRINTS" id="PR00909">
    <property type="entry name" value="SPERMDNBNDNG"/>
</dbReference>
<comment type="subcellular location">
    <subcellularLocation>
        <location evidence="1 5">Periplasm</location>
    </subcellularLocation>
</comment>
<dbReference type="InterPro" id="IPR006059">
    <property type="entry name" value="SBP"/>
</dbReference>
<reference evidence="7" key="1">
    <citation type="submission" date="2020-04" db="EMBL/GenBank/DDBJ databases">
        <title>A desert anoxygenic phototrophic bacterium fixes CO2 using RubisCO under aerobic conditions.</title>
        <authorList>
            <person name="Tang K."/>
        </authorList>
    </citation>
    <scope>NUCLEOTIDE SEQUENCE [LARGE SCALE GENOMIC DNA]</scope>
    <source>
        <strain evidence="7">MIMtkB3</strain>
    </source>
</reference>
<dbReference type="PIRSF" id="PIRSF019574">
    <property type="entry name" value="Periplasmic_polyamine_BP"/>
    <property type="match status" value="1"/>
</dbReference>
<proteinExistence type="inferred from homology"/>
<keyword evidence="2 5" id="KW-0813">Transport</keyword>
<dbReference type="GO" id="GO:0015846">
    <property type="term" value="P:polyamine transport"/>
    <property type="evidence" value="ECO:0007669"/>
    <property type="project" value="InterPro"/>
</dbReference>
<dbReference type="Proteomes" id="UP000501891">
    <property type="component" value="Chromosome"/>
</dbReference>
<evidence type="ECO:0000256" key="1">
    <source>
        <dbReference type="ARBA" id="ARBA00004418"/>
    </source>
</evidence>
<evidence type="ECO:0000313" key="8">
    <source>
        <dbReference type="Proteomes" id="UP000501891"/>
    </source>
</evidence>
<dbReference type="SUPFAM" id="SSF53850">
    <property type="entry name" value="Periplasmic binding protein-like II"/>
    <property type="match status" value="1"/>
</dbReference>
<comment type="similarity">
    <text evidence="5">Belongs to the bacterial solute-binding protein PotD/PotF family.</text>
</comment>
<feature type="signal peptide" evidence="6">
    <location>
        <begin position="1"/>
        <end position="25"/>
    </location>
</feature>
<gene>
    <name evidence="7" type="ORF">HHL28_08245</name>
</gene>
<evidence type="ECO:0000256" key="2">
    <source>
        <dbReference type="ARBA" id="ARBA00022448"/>
    </source>
</evidence>
<dbReference type="CDD" id="cd13659">
    <property type="entry name" value="PBP2_PotF"/>
    <property type="match status" value="1"/>
</dbReference>
<dbReference type="Pfam" id="PF13416">
    <property type="entry name" value="SBP_bac_8"/>
    <property type="match status" value="1"/>
</dbReference>
<dbReference type="Gene3D" id="3.40.190.10">
    <property type="entry name" value="Periplasmic binding protein-like II"/>
    <property type="match status" value="2"/>
</dbReference>
<evidence type="ECO:0000256" key="5">
    <source>
        <dbReference type="PIRNR" id="PIRNR019574"/>
    </source>
</evidence>
<name>A0A858R6U7_9PROT</name>
<keyword evidence="4 5" id="KW-0574">Periplasm</keyword>
<evidence type="ECO:0000256" key="3">
    <source>
        <dbReference type="ARBA" id="ARBA00022729"/>
    </source>
</evidence>
<keyword evidence="8" id="KW-1185">Reference proteome</keyword>
<organism evidence="7 8">
    <name type="scientific">Aerophototrophica crusticola</name>
    <dbReference type="NCBI Taxonomy" id="1709002"/>
    <lineage>
        <taxon>Bacteria</taxon>
        <taxon>Pseudomonadati</taxon>
        <taxon>Pseudomonadota</taxon>
        <taxon>Alphaproteobacteria</taxon>
        <taxon>Rhodospirillales</taxon>
        <taxon>Rhodospirillaceae</taxon>
        <taxon>Aerophototrophica</taxon>
    </lineage>
</organism>
<evidence type="ECO:0000256" key="4">
    <source>
        <dbReference type="ARBA" id="ARBA00022764"/>
    </source>
</evidence>
<feature type="chain" id="PRO_5032964496" description="Putrescine-binding periplasmic protein" evidence="6">
    <location>
        <begin position="26"/>
        <end position="366"/>
    </location>
</feature>
<evidence type="ECO:0000313" key="7">
    <source>
        <dbReference type="EMBL" id="QJE73074.1"/>
    </source>
</evidence>
<dbReference type="EMBL" id="CP051775">
    <property type="protein sequence ID" value="QJE73074.1"/>
    <property type="molecule type" value="Genomic_DNA"/>
</dbReference>
<dbReference type="PANTHER" id="PTHR30222">
    <property type="entry name" value="SPERMIDINE/PUTRESCINE-BINDING PERIPLASMIC PROTEIN"/>
    <property type="match status" value="1"/>
</dbReference>
<protein>
    <recommendedName>
        <fullName evidence="5">Putrescine-binding periplasmic protein</fullName>
    </recommendedName>
</protein>